<dbReference type="Proteomes" id="UP001589834">
    <property type="component" value="Unassembled WGS sequence"/>
</dbReference>
<dbReference type="CDD" id="cd08964">
    <property type="entry name" value="L-asparaginase_II"/>
    <property type="match status" value="1"/>
</dbReference>
<dbReference type="SUPFAM" id="SSF53774">
    <property type="entry name" value="Glutaminase/Asparaginase"/>
    <property type="match status" value="1"/>
</dbReference>
<gene>
    <name evidence="9" type="ORF">ACFFGG_00730</name>
</gene>
<proteinExistence type="inferred from homology"/>
<dbReference type="SFLD" id="SFLDS00057">
    <property type="entry name" value="Glutaminase/Asparaginase"/>
    <property type="match status" value="1"/>
</dbReference>
<protein>
    <submittedName>
        <fullName evidence="9">Asparaginase</fullName>
    </submittedName>
</protein>
<evidence type="ECO:0000256" key="6">
    <source>
        <dbReference type="SAM" id="SignalP"/>
    </source>
</evidence>
<feature type="active site" evidence="3">
    <location>
        <position position="19"/>
    </location>
</feature>
<dbReference type="InterPro" id="IPR027475">
    <property type="entry name" value="Asparaginase/glutaminase_AS2"/>
</dbReference>
<keyword evidence="6" id="KW-0732">Signal</keyword>
<dbReference type="PROSITE" id="PS51732">
    <property type="entry name" value="ASN_GLN_ASE_3"/>
    <property type="match status" value="1"/>
</dbReference>
<keyword evidence="2" id="KW-0378">Hydrolase</keyword>
<dbReference type="PROSITE" id="PS00917">
    <property type="entry name" value="ASN_GLN_ASE_2"/>
    <property type="match status" value="1"/>
</dbReference>
<dbReference type="RefSeq" id="WP_377478691.1">
    <property type="nucleotide sequence ID" value="NZ_JBHLTN010000002.1"/>
</dbReference>
<accession>A0ABV6PMP2</accession>
<dbReference type="PROSITE" id="PS00144">
    <property type="entry name" value="ASN_GLN_ASE_1"/>
    <property type="match status" value="1"/>
</dbReference>
<feature type="active site" evidence="4">
    <location>
        <position position="103"/>
    </location>
</feature>
<dbReference type="SMART" id="SM00870">
    <property type="entry name" value="Asparaginase"/>
    <property type="match status" value="1"/>
</dbReference>
<dbReference type="InterPro" id="IPR040919">
    <property type="entry name" value="Asparaginase_C"/>
</dbReference>
<feature type="chain" id="PRO_5045926424" evidence="6">
    <location>
        <begin position="29"/>
        <end position="339"/>
    </location>
</feature>
<evidence type="ECO:0000259" key="8">
    <source>
        <dbReference type="Pfam" id="PF17763"/>
    </source>
</evidence>
<evidence type="ECO:0000256" key="3">
    <source>
        <dbReference type="PROSITE-ProRule" id="PRU10099"/>
    </source>
</evidence>
<comment type="caution">
    <text evidence="9">The sequence shown here is derived from an EMBL/GenBank/DDBJ whole genome shotgun (WGS) entry which is preliminary data.</text>
</comment>
<reference evidence="9 10" key="1">
    <citation type="submission" date="2024-09" db="EMBL/GenBank/DDBJ databases">
        <authorList>
            <person name="Sun Q."/>
            <person name="Mori K."/>
        </authorList>
    </citation>
    <scope>NUCLEOTIDE SEQUENCE [LARGE SCALE GENOMIC DNA]</scope>
    <source>
        <strain evidence="9 10">NCAIM B.02336</strain>
    </source>
</reference>
<dbReference type="PANTHER" id="PTHR11707">
    <property type="entry name" value="L-ASPARAGINASE"/>
    <property type="match status" value="1"/>
</dbReference>
<feature type="domain" description="L-asparaginase N-terminal" evidence="7">
    <location>
        <begin position="10"/>
        <end position="205"/>
    </location>
</feature>
<dbReference type="InterPro" id="IPR006034">
    <property type="entry name" value="Asparaginase/glutaminase-like"/>
</dbReference>
<sequence length="339" mass="35448">MPNRHPSLPRVVLLATGGTIAGSGAAHAGVGAGSAAYQSAVVTAQDLMAGVPGLGALAQLQAEQLFQIDSADFTDQHLLQLARRVAALCRQDDVDAVVVTHGTDTMEETAYFLHLTVPTDKPIVLTGAMRPGTALAADGPANLRQAVAVAAHASSAGRGVLMVMNEEIHSGRDVAKVHSLRLDAFASQHGALGLVVEGAPRWYRRVERPHGAASEFDIDRIDALPLVGVVTSHGNMRAEIYDSWAALGARAIVHAGFGGGTVPEYLKAPLAELRARGVLLVRCSRTGAGPVVRGASIDDDALGWVVSDDQNPPRARLLAALALTRGGDPTAVQRVFLRY</sequence>
<dbReference type="EMBL" id="JBHLTN010000002">
    <property type="protein sequence ID" value="MFC0591070.1"/>
    <property type="molecule type" value="Genomic_DNA"/>
</dbReference>
<dbReference type="PRINTS" id="PR00139">
    <property type="entry name" value="ASNGLNASE"/>
</dbReference>
<comment type="similarity">
    <text evidence="1 5">Belongs to the asparaginase 1 family.</text>
</comment>
<dbReference type="PIRSF" id="PIRSF500176">
    <property type="entry name" value="L_ASNase"/>
    <property type="match status" value="1"/>
</dbReference>
<feature type="domain" description="Asparaginase/glutaminase C-terminal" evidence="8">
    <location>
        <begin position="227"/>
        <end position="336"/>
    </location>
</feature>
<dbReference type="InterPro" id="IPR036152">
    <property type="entry name" value="Asp/glu_Ase-like_sf"/>
</dbReference>
<dbReference type="Gene3D" id="3.40.50.1170">
    <property type="entry name" value="L-asparaginase, N-terminal domain"/>
    <property type="match status" value="1"/>
</dbReference>
<evidence type="ECO:0000259" key="7">
    <source>
        <dbReference type="Pfam" id="PF00710"/>
    </source>
</evidence>
<evidence type="ECO:0000256" key="1">
    <source>
        <dbReference type="ARBA" id="ARBA00010518"/>
    </source>
</evidence>
<dbReference type="InterPro" id="IPR004550">
    <property type="entry name" value="AsnASE_II"/>
</dbReference>
<organism evidence="9 10">
    <name type="scientific">Ottowia pentelensis</name>
    <dbReference type="NCBI Taxonomy" id="511108"/>
    <lineage>
        <taxon>Bacteria</taxon>
        <taxon>Pseudomonadati</taxon>
        <taxon>Pseudomonadota</taxon>
        <taxon>Betaproteobacteria</taxon>
        <taxon>Burkholderiales</taxon>
        <taxon>Comamonadaceae</taxon>
        <taxon>Ottowia</taxon>
    </lineage>
</organism>
<evidence type="ECO:0000256" key="5">
    <source>
        <dbReference type="RuleBase" id="RU004456"/>
    </source>
</evidence>
<dbReference type="PANTHER" id="PTHR11707:SF28">
    <property type="entry name" value="60 KDA LYSOPHOSPHOLIPASE"/>
    <property type="match status" value="1"/>
</dbReference>
<dbReference type="InterPro" id="IPR037152">
    <property type="entry name" value="L-asparaginase_N_sf"/>
</dbReference>
<evidence type="ECO:0000256" key="2">
    <source>
        <dbReference type="ARBA" id="ARBA00022801"/>
    </source>
</evidence>
<dbReference type="Pfam" id="PF00710">
    <property type="entry name" value="Asparaginase"/>
    <property type="match status" value="1"/>
</dbReference>
<dbReference type="Gene3D" id="3.40.50.40">
    <property type="match status" value="1"/>
</dbReference>
<evidence type="ECO:0000313" key="9">
    <source>
        <dbReference type="EMBL" id="MFC0591070.1"/>
    </source>
</evidence>
<dbReference type="InterPro" id="IPR027474">
    <property type="entry name" value="L-asparaginase_N"/>
</dbReference>
<evidence type="ECO:0000313" key="10">
    <source>
        <dbReference type="Proteomes" id="UP001589834"/>
    </source>
</evidence>
<dbReference type="NCBIfam" id="TIGR00520">
    <property type="entry name" value="asnASE_II"/>
    <property type="match status" value="1"/>
</dbReference>
<evidence type="ECO:0000256" key="4">
    <source>
        <dbReference type="PROSITE-ProRule" id="PRU10100"/>
    </source>
</evidence>
<dbReference type="Pfam" id="PF17763">
    <property type="entry name" value="Asparaginase_C"/>
    <property type="match status" value="1"/>
</dbReference>
<name>A0ABV6PMP2_9BURK</name>
<dbReference type="InterPro" id="IPR027473">
    <property type="entry name" value="L-asparaginase_C"/>
</dbReference>
<dbReference type="PIRSF" id="PIRSF001220">
    <property type="entry name" value="L-ASNase_gatD"/>
    <property type="match status" value="1"/>
</dbReference>
<dbReference type="InterPro" id="IPR020827">
    <property type="entry name" value="Asparaginase/glutaminase_AS1"/>
</dbReference>
<keyword evidence="10" id="KW-1185">Reference proteome</keyword>
<feature type="signal peptide" evidence="6">
    <location>
        <begin position="1"/>
        <end position="28"/>
    </location>
</feature>